<dbReference type="Proteomes" id="UP001239994">
    <property type="component" value="Unassembled WGS sequence"/>
</dbReference>
<dbReference type="AlphaFoldDB" id="A0AAD9DM02"/>
<keyword evidence="2" id="KW-1185">Reference proteome</keyword>
<accession>A0AAD9DM02</accession>
<organism evidence="1 2">
    <name type="scientific">Electrophorus voltai</name>
    <dbReference type="NCBI Taxonomy" id="2609070"/>
    <lineage>
        <taxon>Eukaryota</taxon>
        <taxon>Metazoa</taxon>
        <taxon>Chordata</taxon>
        <taxon>Craniata</taxon>
        <taxon>Vertebrata</taxon>
        <taxon>Euteleostomi</taxon>
        <taxon>Actinopterygii</taxon>
        <taxon>Neopterygii</taxon>
        <taxon>Teleostei</taxon>
        <taxon>Ostariophysi</taxon>
        <taxon>Gymnotiformes</taxon>
        <taxon>Gymnotoidei</taxon>
        <taxon>Gymnotidae</taxon>
        <taxon>Electrophorus</taxon>
    </lineage>
</organism>
<reference evidence="1" key="1">
    <citation type="submission" date="2023-03" db="EMBL/GenBank/DDBJ databases">
        <title>Electrophorus voltai genome.</title>
        <authorList>
            <person name="Bian C."/>
        </authorList>
    </citation>
    <scope>NUCLEOTIDE SEQUENCE</scope>
    <source>
        <strain evidence="1">CB-2022</strain>
        <tissue evidence="1">Muscle</tissue>
    </source>
</reference>
<gene>
    <name evidence="1" type="ORF">P4O66_003413</name>
</gene>
<dbReference type="Gene3D" id="2.40.70.10">
    <property type="entry name" value="Acid Proteases"/>
    <property type="match status" value="1"/>
</dbReference>
<proteinExistence type="predicted"/>
<sequence>MAALDYSSFFRELQAVFNHSHQGRFCRQVLLRLSQGLRSAADYDMAFWTLAAGTCWKEPAHMDAFLGGLRAELQVELSCKQEATTLNEVVHIAITYDRLLQERCHYLHRDSPQQEGTITPRQTNVSEEPMQLDAVGVQPRVGEQKRGSNPVSCSLTHSMFNLPVEVSYKGCLLSASALVDSGAAGNVMDWNFAKRLGIKAIALPSLLSIQILDGGLVGPGYITHVTPCVRLITEGAHTERIAFFLFPSRSPSHTRSAVSACSQSASAVDQISHSAVGTLMQPKVLPYQGCAAQGDLDRAPEQKSRSPFPRGTRTWCRFSVPQRPLPLGLGLRQYPQGGGCTPQV</sequence>
<dbReference type="CDD" id="cd00303">
    <property type="entry name" value="retropepsin_like"/>
    <property type="match status" value="1"/>
</dbReference>
<comment type="caution">
    <text evidence="1">The sequence shown here is derived from an EMBL/GenBank/DDBJ whole genome shotgun (WGS) entry which is preliminary data.</text>
</comment>
<evidence type="ECO:0008006" key="3">
    <source>
        <dbReference type="Google" id="ProtNLM"/>
    </source>
</evidence>
<evidence type="ECO:0000313" key="2">
    <source>
        <dbReference type="Proteomes" id="UP001239994"/>
    </source>
</evidence>
<dbReference type="PANTHER" id="PTHR15503">
    <property type="entry name" value="LDOC1 RELATED"/>
    <property type="match status" value="1"/>
</dbReference>
<protein>
    <recommendedName>
        <fullName evidence="3">Retrotransposon gag domain-containing protein</fullName>
    </recommendedName>
</protein>
<dbReference type="InterPro" id="IPR032567">
    <property type="entry name" value="RTL1-rel"/>
</dbReference>
<name>A0AAD9DM02_9TELE</name>
<evidence type="ECO:0000313" key="1">
    <source>
        <dbReference type="EMBL" id="KAK1784742.1"/>
    </source>
</evidence>
<dbReference type="PANTHER" id="PTHR15503:SF22">
    <property type="entry name" value="TRANSPOSON TY3-I GAG POLYPROTEIN"/>
    <property type="match status" value="1"/>
</dbReference>
<dbReference type="EMBL" id="JAROKS010000026">
    <property type="protein sequence ID" value="KAK1784742.1"/>
    <property type="molecule type" value="Genomic_DNA"/>
</dbReference>
<dbReference type="InterPro" id="IPR021109">
    <property type="entry name" value="Peptidase_aspartic_dom_sf"/>
</dbReference>